<accession>A0A947CYE8</accession>
<evidence type="ECO:0000313" key="1">
    <source>
        <dbReference type="EMBL" id="MBT9283010.1"/>
    </source>
</evidence>
<gene>
    <name evidence="1" type="ORF">KM312_10265</name>
</gene>
<name>A0A947CYE8_HYDSH</name>
<proteinExistence type="predicted"/>
<protein>
    <submittedName>
        <fullName evidence="1">Class I SAM-dependent methyltransferase</fullName>
    </submittedName>
</protein>
<dbReference type="PANTHER" id="PTHR38451">
    <property type="entry name" value="TRNA (ADENINE(22)-N(1))-METHYLTRANSFERASE"/>
    <property type="match status" value="1"/>
</dbReference>
<dbReference type="PANTHER" id="PTHR38451:SF1">
    <property type="entry name" value="TRNA (ADENINE(22)-N(1))-METHYLTRANSFERASE"/>
    <property type="match status" value="1"/>
</dbReference>
<dbReference type="GO" id="GO:0160105">
    <property type="term" value="F:tRNA (adenine(22)-N1)-methyltransferase activity"/>
    <property type="evidence" value="ECO:0007669"/>
    <property type="project" value="InterPro"/>
</dbReference>
<dbReference type="Gene3D" id="3.40.50.150">
    <property type="entry name" value="Vaccinia Virus protein VP39"/>
    <property type="match status" value="1"/>
</dbReference>
<dbReference type="InterPro" id="IPR029063">
    <property type="entry name" value="SAM-dependent_MTases_sf"/>
</dbReference>
<dbReference type="SUPFAM" id="SSF53335">
    <property type="entry name" value="S-adenosyl-L-methionine-dependent methyltransferases"/>
    <property type="match status" value="1"/>
</dbReference>
<dbReference type="GO" id="GO:0032259">
    <property type="term" value="P:methylation"/>
    <property type="evidence" value="ECO:0007669"/>
    <property type="project" value="UniProtKB-KW"/>
</dbReference>
<keyword evidence="1" id="KW-0489">Methyltransferase</keyword>
<dbReference type="Gene3D" id="1.10.287.1890">
    <property type="match status" value="1"/>
</dbReference>
<dbReference type="EMBL" id="JAHHQF010000071">
    <property type="protein sequence ID" value="MBT9283010.1"/>
    <property type="molecule type" value="Genomic_DNA"/>
</dbReference>
<sequence>MADIGTDHGQLAILLVASGKSPSVIATDLRPGPLEAARANVVRHGLLDRIELRLGDGLSPLRPGEVDVVVVAGLGAERIVAMLKAAGEKRATYPLWVFQPQTPARPLRAFGYGAGMELWAEDVVRAGGRSYEIVAFRRGDGRAPYAGLPVPPEVAFWLGPHLLRRPTEAFCAHWRRELARWERLAAALRSAPSAAGRVKGESLAARIARLQAALRVCGGIDAVFGP</sequence>
<dbReference type="InterPro" id="IPR006901">
    <property type="entry name" value="TrmK"/>
</dbReference>
<evidence type="ECO:0000313" key="2">
    <source>
        <dbReference type="Proteomes" id="UP000748108"/>
    </source>
</evidence>
<comment type="caution">
    <text evidence="1">The sequence shown here is derived from an EMBL/GenBank/DDBJ whole genome shotgun (WGS) entry which is preliminary data.</text>
</comment>
<keyword evidence="1" id="KW-0808">Transferase</keyword>
<dbReference type="AlphaFoldDB" id="A0A947CYE8"/>
<dbReference type="Pfam" id="PF04816">
    <property type="entry name" value="TrmK"/>
    <property type="match status" value="1"/>
</dbReference>
<dbReference type="Proteomes" id="UP000748108">
    <property type="component" value="Unassembled WGS sequence"/>
</dbReference>
<organism evidence="1 2">
    <name type="scientific">Hydrogenibacillus schlegelii</name>
    <name type="common">Bacillus schlegelii</name>
    <dbReference type="NCBI Taxonomy" id="1484"/>
    <lineage>
        <taxon>Bacteria</taxon>
        <taxon>Bacillati</taxon>
        <taxon>Bacillota</taxon>
        <taxon>Bacilli</taxon>
        <taxon>Bacillales</taxon>
        <taxon>Bacillales Family X. Incertae Sedis</taxon>
        <taxon>Hydrogenibacillus</taxon>
    </lineage>
</organism>
<dbReference type="PIRSF" id="PIRSF018637">
    <property type="entry name" value="TrmK"/>
    <property type="match status" value="1"/>
</dbReference>
<reference evidence="1" key="1">
    <citation type="journal article" date="2021" name="Microbiology">
        <title>Metagenomic Analysis of the Microbial Community in the Underground Coal Fire Area (Kemerovo Region, Russia) Revealed Predominance of Thermophilic Members of the Phyla Deinococcus-thermus, Aquificae, and Firmicutes.</title>
        <authorList>
            <person name="Kadnikov V."/>
            <person name="Mardanov A.V."/>
            <person name="Beletsky A.V."/>
            <person name="Karnachuk O.V."/>
            <person name="Ravin N.V."/>
        </authorList>
    </citation>
    <scope>NUCLEOTIDE SEQUENCE</scope>
    <source>
        <strain evidence="1">RBS10-49</strain>
    </source>
</reference>